<accession>A0ABZ2XEH3</accession>
<evidence type="ECO:0000256" key="2">
    <source>
        <dbReference type="ARBA" id="ARBA00022908"/>
    </source>
</evidence>
<dbReference type="Pfam" id="PF13356">
    <property type="entry name" value="Arm-DNA-bind_3"/>
    <property type="match status" value="1"/>
</dbReference>
<keyword evidence="3" id="KW-0238">DNA-binding</keyword>
<protein>
    <submittedName>
        <fullName evidence="6">Tyrosine-type recombinase/integrase</fullName>
    </submittedName>
</protein>
<dbReference type="PANTHER" id="PTHR30629">
    <property type="entry name" value="PROPHAGE INTEGRASE"/>
    <property type="match status" value="1"/>
</dbReference>
<dbReference type="InterPro" id="IPR038488">
    <property type="entry name" value="Integrase_DNA-bd_sf"/>
</dbReference>
<dbReference type="Gene3D" id="1.10.443.10">
    <property type="entry name" value="Intergrase catalytic core"/>
    <property type="match status" value="1"/>
</dbReference>
<dbReference type="InterPro" id="IPR010998">
    <property type="entry name" value="Integrase_recombinase_N"/>
</dbReference>
<dbReference type="Pfam" id="PF00589">
    <property type="entry name" value="Phage_integrase"/>
    <property type="match status" value="1"/>
</dbReference>
<evidence type="ECO:0000313" key="6">
    <source>
        <dbReference type="EMBL" id="WZJ20362.1"/>
    </source>
</evidence>
<evidence type="ECO:0000256" key="3">
    <source>
        <dbReference type="ARBA" id="ARBA00023125"/>
    </source>
</evidence>
<dbReference type="CDD" id="cd00801">
    <property type="entry name" value="INT_P4_C"/>
    <property type="match status" value="1"/>
</dbReference>
<evidence type="ECO:0000256" key="4">
    <source>
        <dbReference type="ARBA" id="ARBA00023172"/>
    </source>
</evidence>
<dbReference type="Gene3D" id="1.10.150.130">
    <property type="match status" value="1"/>
</dbReference>
<comment type="similarity">
    <text evidence="1">Belongs to the 'phage' integrase family.</text>
</comment>
<gene>
    <name evidence="6" type="ORF">AADV58_10385</name>
</gene>
<keyword evidence="4" id="KW-0233">DNA recombination</keyword>
<evidence type="ECO:0000313" key="7">
    <source>
        <dbReference type="Proteomes" id="UP001479520"/>
    </source>
</evidence>
<dbReference type="Pfam" id="PF22022">
    <property type="entry name" value="Phage_int_M"/>
    <property type="match status" value="1"/>
</dbReference>
<feature type="domain" description="Tyr recombinase" evidence="5">
    <location>
        <begin position="199"/>
        <end position="383"/>
    </location>
</feature>
<evidence type="ECO:0000259" key="5">
    <source>
        <dbReference type="PROSITE" id="PS51898"/>
    </source>
</evidence>
<dbReference type="InterPro" id="IPR013762">
    <property type="entry name" value="Integrase-like_cat_sf"/>
</dbReference>
<keyword evidence="2" id="KW-0229">DNA integration</keyword>
<dbReference type="Gene3D" id="3.30.160.390">
    <property type="entry name" value="Integrase, DNA-binding domain"/>
    <property type="match status" value="1"/>
</dbReference>
<dbReference type="InterPro" id="IPR025166">
    <property type="entry name" value="Integrase_DNA_bind_dom"/>
</dbReference>
<name>A0ABZ2XEH3_9RHOO</name>
<sequence>MLTDVKLRNLKPMEKAYKVADRDGMYAVVLASGAISFRYDYRLNGRRETLVIGQYGPGGLTLGEARERLLAARKLVGEGKSPASEKKRAKSEMREQRTVEQVCRDWIDKAPMADSTRNMRQSVIERDIVPAFGRMLPQEVTADDIRTLCDKIVARGAPSTAVFVREVMSLAFLWSIERGAKFANPAGEIRPSSIASFRPRERSLSPTEIGIAFRLIERVSTMPTLRLALKLVLLTMVRKGELIDATWSEIDFVAATWTIPKARMKARRPHVVYLSQQALDIMLALKVCAGESPYLLPSRYDSEKPISRATLNGVTASAVRLSSAEKLPLENFTVHDLRRTASTILHEAGYNSDWIEKCLAHEQRGVRSVYNKAEYADQRRAMLQDWADMVDGFIAGAKVIPIGRAA</sequence>
<dbReference type="Proteomes" id="UP001479520">
    <property type="component" value="Chromosome"/>
</dbReference>
<dbReference type="EMBL" id="CP151406">
    <property type="protein sequence ID" value="WZJ20362.1"/>
    <property type="molecule type" value="Genomic_DNA"/>
</dbReference>
<evidence type="ECO:0000256" key="1">
    <source>
        <dbReference type="ARBA" id="ARBA00008857"/>
    </source>
</evidence>
<reference evidence="6 7" key="1">
    <citation type="submission" date="2024-04" db="EMBL/GenBank/DDBJ databases">
        <title>Dissimilatory iodate-reducing microorganisms contribute to the enrichment of iodine in groundwater.</title>
        <authorList>
            <person name="Jiang Z."/>
        </authorList>
    </citation>
    <scope>NUCLEOTIDE SEQUENCE [LARGE SCALE GENOMIC DNA]</scope>
    <source>
        <strain evidence="6 7">NCP973</strain>
    </source>
</reference>
<dbReference type="RefSeq" id="WP_341743133.1">
    <property type="nucleotide sequence ID" value="NZ_CP151406.1"/>
</dbReference>
<dbReference type="PANTHER" id="PTHR30629:SF2">
    <property type="entry name" value="PROPHAGE INTEGRASE INTS-RELATED"/>
    <property type="match status" value="1"/>
</dbReference>
<dbReference type="PROSITE" id="PS51898">
    <property type="entry name" value="TYR_RECOMBINASE"/>
    <property type="match status" value="1"/>
</dbReference>
<dbReference type="InterPro" id="IPR002104">
    <property type="entry name" value="Integrase_catalytic"/>
</dbReference>
<dbReference type="InterPro" id="IPR011010">
    <property type="entry name" value="DNA_brk_join_enz"/>
</dbReference>
<dbReference type="SUPFAM" id="SSF56349">
    <property type="entry name" value="DNA breaking-rejoining enzymes"/>
    <property type="match status" value="1"/>
</dbReference>
<keyword evidence="7" id="KW-1185">Reference proteome</keyword>
<dbReference type="InterPro" id="IPR053876">
    <property type="entry name" value="Phage_int_M"/>
</dbReference>
<dbReference type="InterPro" id="IPR050808">
    <property type="entry name" value="Phage_Integrase"/>
</dbReference>
<proteinExistence type="inferred from homology"/>
<organism evidence="6 7">
    <name type="scientific">Azonexus hydrophilus</name>
    <dbReference type="NCBI Taxonomy" id="418702"/>
    <lineage>
        <taxon>Bacteria</taxon>
        <taxon>Pseudomonadati</taxon>
        <taxon>Pseudomonadota</taxon>
        <taxon>Betaproteobacteria</taxon>
        <taxon>Rhodocyclales</taxon>
        <taxon>Azonexaceae</taxon>
        <taxon>Azonexus</taxon>
    </lineage>
</organism>